<dbReference type="Gene3D" id="1.10.1740.10">
    <property type="match status" value="1"/>
</dbReference>
<evidence type="ECO:0000313" key="12">
    <source>
        <dbReference type="Proteomes" id="UP000198878"/>
    </source>
</evidence>
<gene>
    <name evidence="11" type="ORF">SAMN05421837_102612</name>
</gene>
<evidence type="ECO:0000256" key="6">
    <source>
        <dbReference type="ARBA" id="ARBA00023163"/>
    </source>
</evidence>
<dbReference type="NCBIfam" id="TIGR02960">
    <property type="entry name" value="SigX5"/>
    <property type="match status" value="1"/>
</dbReference>
<organism evidence="11 12">
    <name type="scientific">Amycolatopsis pretoriensis</name>
    <dbReference type="NCBI Taxonomy" id="218821"/>
    <lineage>
        <taxon>Bacteria</taxon>
        <taxon>Bacillati</taxon>
        <taxon>Actinomycetota</taxon>
        <taxon>Actinomycetes</taxon>
        <taxon>Pseudonocardiales</taxon>
        <taxon>Pseudonocardiaceae</taxon>
        <taxon>Amycolatopsis</taxon>
    </lineage>
</organism>
<dbReference type="NCBIfam" id="NF006089">
    <property type="entry name" value="PRK08241.1"/>
    <property type="match status" value="1"/>
</dbReference>
<dbReference type="GO" id="GO:0016987">
    <property type="term" value="F:sigma factor activity"/>
    <property type="evidence" value="ECO:0007669"/>
    <property type="project" value="UniProtKB-KW"/>
</dbReference>
<dbReference type="OrthoDB" id="3806887at2"/>
<dbReference type="InterPro" id="IPR013325">
    <property type="entry name" value="RNA_pol_sigma_r2"/>
</dbReference>
<dbReference type="Pfam" id="PF12680">
    <property type="entry name" value="SnoaL_2"/>
    <property type="match status" value="1"/>
</dbReference>
<feature type="domain" description="SnoaL-like" evidence="10">
    <location>
        <begin position="230"/>
        <end position="298"/>
    </location>
</feature>
<dbReference type="SUPFAM" id="SSF88659">
    <property type="entry name" value="Sigma3 and sigma4 domains of RNA polymerase sigma factors"/>
    <property type="match status" value="1"/>
</dbReference>
<dbReference type="AlphaFoldDB" id="A0A1H5QFQ5"/>
<evidence type="ECO:0000256" key="2">
    <source>
        <dbReference type="ARBA" id="ARBA00011344"/>
    </source>
</evidence>
<proteinExistence type="inferred from homology"/>
<dbReference type="Pfam" id="PF08281">
    <property type="entry name" value="Sigma70_r4_2"/>
    <property type="match status" value="1"/>
</dbReference>
<dbReference type="SUPFAM" id="SSF54427">
    <property type="entry name" value="NTF2-like"/>
    <property type="match status" value="1"/>
</dbReference>
<dbReference type="NCBIfam" id="TIGR02937">
    <property type="entry name" value="sigma70-ECF"/>
    <property type="match status" value="1"/>
</dbReference>
<dbReference type="InterPro" id="IPR039425">
    <property type="entry name" value="RNA_pol_sigma-70-like"/>
</dbReference>
<accession>A0A1H5QFQ5</accession>
<keyword evidence="3 7" id="KW-0805">Transcription regulation</keyword>
<dbReference type="Pfam" id="PF04542">
    <property type="entry name" value="Sigma70_r2"/>
    <property type="match status" value="1"/>
</dbReference>
<feature type="domain" description="RNA polymerase sigma-70 region 2" evidence="8">
    <location>
        <begin position="30"/>
        <end position="97"/>
    </location>
</feature>
<comment type="similarity">
    <text evidence="1 7">Belongs to the sigma-70 factor family. ECF subfamily.</text>
</comment>
<evidence type="ECO:0000313" key="11">
    <source>
        <dbReference type="EMBL" id="SEF24208.1"/>
    </source>
</evidence>
<dbReference type="STRING" id="218821.SAMN05421837_102612"/>
<keyword evidence="12" id="KW-1185">Reference proteome</keyword>
<dbReference type="InterPro" id="IPR007627">
    <property type="entry name" value="RNA_pol_sigma70_r2"/>
</dbReference>
<keyword evidence="6 7" id="KW-0804">Transcription</keyword>
<evidence type="ECO:0000259" key="8">
    <source>
        <dbReference type="Pfam" id="PF04542"/>
    </source>
</evidence>
<dbReference type="GO" id="GO:0006352">
    <property type="term" value="P:DNA-templated transcription initiation"/>
    <property type="evidence" value="ECO:0007669"/>
    <property type="project" value="InterPro"/>
</dbReference>
<dbReference type="InterPro" id="IPR013249">
    <property type="entry name" value="RNA_pol_sigma70_r4_t2"/>
</dbReference>
<dbReference type="EMBL" id="FNUJ01000002">
    <property type="protein sequence ID" value="SEF24208.1"/>
    <property type="molecule type" value="Genomic_DNA"/>
</dbReference>
<dbReference type="InterPro" id="IPR000838">
    <property type="entry name" value="RNA_pol_sigma70_ECF_CS"/>
</dbReference>
<dbReference type="InterPro" id="IPR014284">
    <property type="entry name" value="RNA_pol_sigma-70_dom"/>
</dbReference>
<evidence type="ECO:0000256" key="5">
    <source>
        <dbReference type="ARBA" id="ARBA00023125"/>
    </source>
</evidence>
<dbReference type="Gene3D" id="1.10.10.10">
    <property type="entry name" value="Winged helix-like DNA-binding domain superfamily/Winged helix DNA-binding domain"/>
    <property type="match status" value="1"/>
</dbReference>
<dbReference type="PANTHER" id="PTHR43133:SF65">
    <property type="entry name" value="ECF RNA POLYMERASE SIGMA FACTOR SIGG"/>
    <property type="match status" value="1"/>
</dbReference>
<evidence type="ECO:0000259" key="10">
    <source>
        <dbReference type="Pfam" id="PF12680"/>
    </source>
</evidence>
<keyword evidence="4 7" id="KW-0731">Sigma factor</keyword>
<dbReference type="RefSeq" id="WP_086675756.1">
    <property type="nucleotide sequence ID" value="NZ_FNUJ01000002.1"/>
</dbReference>
<reference evidence="12" key="1">
    <citation type="submission" date="2016-10" db="EMBL/GenBank/DDBJ databases">
        <authorList>
            <person name="Varghese N."/>
            <person name="Submissions S."/>
        </authorList>
    </citation>
    <scope>NUCLEOTIDE SEQUENCE [LARGE SCALE GENOMIC DNA]</scope>
    <source>
        <strain evidence="12">DSM 44654</strain>
    </source>
</reference>
<dbReference type="InterPro" id="IPR032710">
    <property type="entry name" value="NTF2-like_dom_sf"/>
</dbReference>
<keyword evidence="5 7" id="KW-0238">DNA-binding</keyword>
<dbReference type="PROSITE" id="PS01063">
    <property type="entry name" value="SIGMA70_ECF"/>
    <property type="match status" value="1"/>
</dbReference>
<dbReference type="GO" id="GO:0003677">
    <property type="term" value="F:DNA binding"/>
    <property type="evidence" value="ECO:0007669"/>
    <property type="project" value="UniProtKB-KW"/>
</dbReference>
<evidence type="ECO:0000256" key="3">
    <source>
        <dbReference type="ARBA" id="ARBA00023015"/>
    </source>
</evidence>
<feature type="domain" description="RNA polymerase sigma factor 70 region 4 type 2" evidence="9">
    <location>
        <begin position="154"/>
        <end position="206"/>
    </location>
</feature>
<comment type="subunit">
    <text evidence="2">Interacts transiently with the RNA polymerase catalytic core formed by RpoA, RpoB, RpoC and RpoZ (2 alpha, 1 beta, 1 beta' and 1 omega subunit) to form the RNA polymerase holoenzyme that can initiate transcription.</text>
</comment>
<evidence type="ECO:0000256" key="4">
    <source>
        <dbReference type="ARBA" id="ARBA00023082"/>
    </source>
</evidence>
<dbReference type="GO" id="GO:0006950">
    <property type="term" value="P:response to stress"/>
    <property type="evidence" value="ECO:0007669"/>
    <property type="project" value="UniProtKB-ARBA"/>
</dbReference>
<evidence type="ECO:0000256" key="7">
    <source>
        <dbReference type="RuleBase" id="RU000716"/>
    </source>
</evidence>
<evidence type="ECO:0000256" key="1">
    <source>
        <dbReference type="ARBA" id="ARBA00010641"/>
    </source>
</evidence>
<dbReference type="InterPro" id="IPR014305">
    <property type="entry name" value="RNA_pol_sigma-G_actinobac"/>
</dbReference>
<dbReference type="PANTHER" id="PTHR43133">
    <property type="entry name" value="RNA POLYMERASE ECF-TYPE SIGMA FACTO"/>
    <property type="match status" value="1"/>
</dbReference>
<name>A0A1H5QFQ5_9PSEU</name>
<dbReference type="CDD" id="cd06171">
    <property type="entry name" value="Sigma70_r4"/>
    <property type="match status" value="1"/>
</dbReference>
<dbReference type="Proteomes" id="UP000198878">
    <property type="component" value="Unassembled WGS sequence"/>
</dbReference>
<protein>
    <recommendedName>
        <fullName evidence="7">RNA polymerase sigma factor</fullName>
    </recommendedName>
</protein>
<dbReference type="InterPro" id="IPR036388">
    <property type="entry name" value="WH-like_DNA-bd_sf"/>
</dbReference>
<evidence type="ECO:0000259" key="9">
    <source>
        <dbReference type="Pfam" id="PF08281"/>
    </source>
</evidence>
<dbReference type="SUPFAM" id="SSF88946">
    <property type="entry name" value="Sigma2 domain of RNA polymerase sigma factors"/>
    <property type="match status" value="1"/>
</dbReference>
<dbReference type="InterPro" id="IPR037401">
    <property type="entry name" value="SnoaL-like"/>
</dbReference>
<dbReference type="InterPro" id="IPR013324">
    <property type="entry name" value="RNA_pol_sigma_r3/r4-like"/>
</dbReference>
<dbReference type="Gene3D" id="3.10.450.50">
    <property type="match status" value="1"/>
</dbReference>
<sequence length="348" mass="38053">MRRSGDSEAPAGSSLTARARDGDGEAFRQLVEPHRRELQVHCYRILGSVQDAEDVLQETLLAAWRGIGGYEERASVRTWLYRIATNRCLNVLRAGARRAPGRVAYRPEVSLPEPTHRRAEPSWLEPYPDALLEEIATRVPGPEARYELRESVSLAFLTALQELPPRQRVVLVLRDVLGFRAAEAAKILETSENAVNGTLKRARATLARALPGAGRESAPLPKSPAERRVVAEFGRAFEAGDVDAIVALLTEDASLTMPPLPLEYHGPAAVRTLLSTAAMSGGRQHVLIPTRANGQPAFGCYIRDPRTPILHAHGVLVLTLAGPRITGITRFVDNALLTVFGLPRSLRD</sequence>